<keyword evidence="1" id="KW-0732">Signal</keyword>
<accession>A0A674JZJ2</accession>
<dbReference type="InParanoid" id="A0A674JZJ2"/>
<protein>
    <submittedName>
        <fullName evidence="2">Uncharacterized protein</fullName>
    </submittedName>
</protein>
<dbReference type="Ensembl" id="ENSTMTT00000028224.1">
    <property type="protein sequence ID" value="ENSTMTP00000027241.1"/>
    <property type="gene ID" value="ENSTMTG00000019897.1"/>
</dbReference>
<sequence>FQCCIIVLILCPDSAKGSFPVSRRAPYKTLPDEHAAVILVGAQQADKGASNPAALLLCVRSIATRKHKNITVPVHEKGA</sequence>
<reference evidence="2" key="2">
    <citation type="submission" date="2025-09" db="UniProtKB">
        <authorList>
            <consortium name="Ensembl"/>
        </authorList>
    </citation>
    <scope>IDENTIFICATION</scope>
</reference>
<reference evidence="2" key="1">
    <citation type="submission" date="2025-08" db="UniProtKB">
        <authorList>
            <consortium name="Ensembl"/>
        </authorList>
    </citation>
    <scope>IDENTIFICATION</scope>
</reference>
<proteinExistence type="predicted"/>
<feature type="signal peptide" evidence="1">
    <location>
        <begin position="1"/>
        <end position="17"/>
    </location>
</feature>
<dbReference type="Proteomes" id="UP000472274">
    <property type="component" value="Unplaced"/>
</dbReference>
<name>A0A674JZJ2_9SAUR</name>
<feature type="chain" id="PRO_5025649456" evidence="1">
    <location>
        <begin position="18"/>
        <end position="79"/>
    </location>
</feature>
<evidence type="ECO:0000313" key="2">
    <source>
        <dbReference type="Ensembl" id="ENSTMTP00000027241.1"/>
    </source>
</evidence>
<evidence type="ECO:0000256" key="1">
    <source>
        <dbReference type="SAM" id="SignalP"/>
    </source>
</evidence>
<organism evidence="2 3">
    <name type="scientific">Terrapene triunguis</name>
    <name type="common">Three-toed box turtle</name>
    <dbReference type="NCBI Taxonomy" id="2587831"/>
    <lineage>
        <taxon>Eukaryota</taxon>
        <taxon>Metazoa</taxon>
        <taxon>Chordata</taxon>
        <taxon>Craniata</taxon>
        <taxon>Vertebrata</taxon>
        <taxon>Euteleostomi</taxon>
        <taxon>Archelosauria</taxon>
        <taxon>Testudinata</taxon>
        <taxon>Testudines</taxon>
        <taxon>Cryptodira</taxon>
        <taxon>Durocryptodira</taxon>
        <taxon>Testudinoidea</taxon>
        <taxon>Emydidae</taxon>
        <taxon>Terrapene</taxon>
    </lineage>
</organism>
<keyword evidence="3" id="KW-1185">Reference proteome</keyword>
<evidence type="ECO:0000313" key="3">
    <source>
        <dbReference type="Proteomes" id="UP000472274"/>
    </source>
</evidence>
<dbReference type="AlphaFoldDB" id="A0A674JZJ2"/>